<dbReference type="EMBL" id="JABBWG010000001">
    <property type="protein sequence ID" value="KAG1826818.1"/>
    <property type="molecule type" value="Genomic_DNA"/>
</dbReference>
<name>A0A9P7ENB6_9AGAM</name>
<dbReference type="OrthoDB" id="2677796at2759"/>
<protein>
    <submittedName>
        <fullName evidence="1">Uncharacterized protein</fullName>
    </submittedName>
</protein>
<organism evidence="1 2">
    <name type="scientific">Suillus subaureus</name>
    <dbReference type="NCBI Taxonomy" id="48587"/>
    <lineage>
        <taxon>Eukaryota</taxon>
        <taxon>Fungi</taxon>
        <taxon>Dikarya</taxon>
        <taxon>Basidiomycota</taxon>
        <taxon>Agaricomycotina</taxon>
        <taxon>Agaricomycetes</taxon>
        <taxon>Agaricomycetidae</taxon>
        <taxon>Boletales</taxon>
        <taxon>Suillineae</taxon>
        <taxon>Suillaceae</taxon>
        <taxon>Suillus</taxon>
    </lineage>
</organism>
<reference evidence="1" key="1">
    <citation type="journal article" date="2020" name="New Phytol.">
        <title>Comparative genomics reveals dynamic genome evolution in host specialist ectomycorrhizal fungi.</title>
        <authorList>
            <person name="Lofgren L.A."/>
            <person name="Nguyen N.H."/>
            <person name="Vilgalys R."/>
            <person name="Ruytinx J."/>
            <person name="Liao H.L."/>
            <person name="Branco S."/>
            <person name="Kuo A."/>
            <person name="LaButti K."/>
            <person name="Lipzen A."/>
            <person name="Andreopoulos W."/>
            <person name="Pangilinan J."/>
            <person name="Riley R."/>
            <person name="Hundley H."/>
            <person name="Na H."/>
            <person name="Barry K."/>
            <person name="Grigoriev I.V."/>
            <person name="Stajich J.E."/>
            <person name="Kennedy P.G."/>
        </authorList>
    </citation>
    <scope>NUCLEOTIDE SEQUENCE</scope>
    <source>
        <strain evidence="1">MN1</strain>
    </source>
</reference>
<sequence length="52" mass="5748">MCAYALSHCIIASLKSDSSILSKATASPVLHPHWTVNRRQFSLRPAYVTTCN</sequence>
<accession>A0A9P7ENB6</accession>
<comment type="caution">
    <text evidence="1">The sequence shown here is derived from an EMBL/GenBank/DDBJ whole genome shotgun (WGS) entry which is preliminary data.</text>
</comment>
<evidence type="ECO:0000313" key="1">
    <source>
        <dbReference type="EMBL" id="KAG1826818.1"/>
    </source>
</evidence>
<evidence type="ECO:0000313" key="2">
    <source>
        <dbReference type="Proteomes" id="UP000807769"/>
    </source>
</evidence>
<dbReference type="RefSeq" id="XP_041199665.1">
    <property type="nucleotide sequence ID" value="XM_041329827.1"/>
</dbReference>
<gene>
    <name evidence="1" type="ORF">BJ212DRAFT_1256989</name>
</gene>
<dbReference type="Proteomes" id="UP000807769">
    <property type="component" value="Unassembled WGS sequence"/>
</dbReference>
<proteinExistence type="predicted"/>
<dbReference type="AlphaFoldDB" id="A0A9P7ENB6"/>
<keyword evidence="2" id="KW-1185">Reference proteome</keyword>
<dbReference type="GeneID" id="64623844"/>